<evidence type="ECO:0000313" key="3">
    <source>
        <dbReference type="Proteomes" id="UP000268652"/>
    </source>
</evidence>
<name>A0A3A9VVB1_9ACTN</name>
<evidence type="ECO:0000313" key="4">
    <source>
        <dbReference type="Proteomes" id="UP000275024"/>
    </source>
</evidence>
<dbReference type="SUPFAM" id="SSF48498">
    <property type="entry name" value="Tetracyclin repressor-like, C-terminal domain"/>
    <property type="match status" value="1"/>
</dbReference>
<evidence type="ECO:0008006" key="5">
    <source>
        <dbReference type="Google" id="ProtNLM"/>
    </source>
</evidence>
<evidence type="ECO:0000313" key="1">
    <source>
        <dbReference type="EMBL" id="RKN04103.1"/>
    </source>
</evidence>
<dbReference type="AlphaFoldDB" id="A0A3A9VVB1"/>
<reference evidence="3 4" key="1">
    <citation type="submission" date="2018-09" db="EMBL/GenBank/DDBJ databases">
        <title>Streptomyces sp. nov. DS1-2, an endophytic actinomycete isolated from roots of Dendrobium scabrilingue.</title>
        <authorList>
            <person name="Kuncharoen N."/>
            <person name="Kudo T."/>
            <person name="Ohkuma M."/>
            <person name="Yuki M."/>
            <person name="Tanasupawat S."/>
        </authorList>
    </citation>
    <scope>NUCLEOTIDE SEQUENCE [LARGE SCALE GENOMIC DNA]</scope>
    <source>
        <strain evidence="1 4">AZ1-7</strain>
        <strain evidence="2 3">DS1-2</strain>
    </source>
</reference>
<keyword evidence="3" id="KW-1185">Reference proteome</keyword>
<sequence>MDRRVRDSGEVDRRTDPDQAATAVLTALAGGVAILRATDDIGYLDVALSDALTTLRTRRPA</sequence>
<protein>
    <recommendedName>
        <fullName evidence="5">TetR family transcriptional regulator</fullName>
    </recommendedName>
</protein>
<dbReference type="Proteomes" id="UP000268652">
    <property type="component" value="Unassembled WGS sequence"/>
</dbReference>
<dbReference type="EMBL" id="RBDX01000040">
    <property type="protein sequence ID" value="RKN04103.1"/>
    <property type="molecule type" value="Genomic_DNA"/>
</dbReference>
<gene>
    <name evidence="2" type="ORF">D7318_29240</name>
    <name evidence="1" type="ORF">D7319_29735</name>
</gene>
<dbReference type="EMBL" id="RBDY01000039">
    <property type="protein sequence ID" value="RKN14416.1"/>
    <property type="molecule type" value="Genomic_DNA"/>
</dbReference>
<evidence type="ECO:0000313" key="2">
    <source>
        <dbReference type="EMBL" id="RKN14416.1"/>
    </source>
</evidence>
<dbReference type="InterPro" id="IPR036271">
    <property type="entry name" value="Tet_transcr_reg_TetR-rel_C_sf"/>
</dbReference>
<organism evidence="1 4">
    <name type="scientific">Streptomyces radicis</name>
    <dbReference type="NCBI Taxonomy" id="1750517"/>
    <lineage>
        <taxon>Bacteria</taxon>
        <taxon>Bacillati</taxon>
        <taxon>Actinomycetota</taxon>
        <taxon>Actinomycetes</taxon>
        <taxon>Kitasatosporales</taxon>
        <taxon>Streptomycetaceae</taxon>
        <taxon>Streptomyces</taxon>
    </lineage>
</organism>
<accession>A0A3A9VVB1</accession>
<comment type="caution">
    <text evidence="1">The sequence shown here is derived from an EMBL/GenBank/DDBJ whole genome shotgun (WGS) entry which is preliminary data.</text>
</comment>
<proteinExistence type="predicted"/>
<dbReference type="Proteomes" id="UP000275024">
    <property type="component" value="Unassembled WGS sequence"/>
</dbReference>